<evidence type="ECO:0000313" key="2">
    <source>
        <dbReference type="Proteomes" id="UP000621455"/>
    </source>
</evidence>
<organism evidence="1 2">
    <name type="scientific">Massilia frigida</name>
    <dbReference type="NCBI Taxonomy" id="2609281"/>
    <lineage>
        <taxon>Bacteria</taxon>
        <taxon>Pseudomonadati</taxon>
        <taxon>Pseudomonadota</taxon>
        <taxon>Betaproteobacteria</taxon>
        <taxon>Burkholderiales</taxon>
        <taxon>Oxalobacteraceae</taxon>
        <taxon>Telluria group</taxon>
        <taxon>Massilia</taxon>
    </lineage>
</organism>
<comment type="caution">
    <text evidence="1">The sequence shown here is derived from an EMBL/GenBank/DDBJ whole genome shotgun (WGS) entry which is preliminary data.</text>
</comment>
<protein>
    <submittedName>
        <fullName evidence="1">Uncharacterized protein</fullName>
    </submittedName>
</protein>
<proteinExistence type="predicted"/>
<dbReference type="EMBL" id="WHJG01000023">
    <property type="protein sequence ID" value="NHZ81636.1"/>
    <property type="molecule type" value="Genomic_DNA"/>
</dbReference>
<name>A0ABX0NFW7_9BURK</name>
<gene>
    <name evidence="1" type="ORF">F2P44_20480</name>
</gene>
<reference evidence="1 2" key="1">
    <citation type="submission" date="2019-10" db="EMBL/GenBank/DDBJ databases">
        <title>Taxonomy of Antarctic Massilia spp.: description of Massilia rubra sp. nov., Massilia aquatica sp. nov., Massilia mucilaginosa sp. nov., Massilia frigida sp. nov. isolated from streams, lakes and regoliths.</title>
        <authorList>
            <person name="Holochova P."/>
            <person name="Sedlacek I."/>
            <person name="Kralova S."/>
            <person name="Maslanova I."/>
            <person name="Busse H.-J."/>
            <person name="Stankova E."/>
            <person name="Vrbovska V."/>
            <person name="Kovarovic V."/>
            <person name="Bartak M."/>
            <person name="Svec P."/>
            <person name="Pantucek R."/>
        </authorList>
    </citation>
    <scope>NUCLEOTIDE SEQUENCE [LARGE SCALE GENOMIC DNA]</scope>
    <source>
        <strain evidence="1 2">CCM 8695</strain>
    </source>
</reference>
<dbReference type="RefSeq" id="WP_167088954.1">
    <property type="nucleotide sequence ID" value="NZ_WHJG01000023.1"/>
</dbReference>
<evidence type="ECO:0000313" key="1">
    <source>
        <dbReference type="EMBL" id="NHZ81636.1"/>
    </source>
</evidence>
<sequence length="160" mass="16572">MNHDLPDPDLAAPLAALRSASAACSTPARVEHALMAAFAAQFARKRWYQRLSPAQWGLAGSLGGATAALLAVLVLRVPLPGGAGQAPLAHPDDGLAFIALVSQERIEQEPNPRMLETSLPRTELAALGVPVSPDTAGDSVRAEMLVGADGVPLALRLSSQ</sequence>
<accession>A0ABX0NFW7</accession>
<dbReference type="Proteomes" id="UP000621455">
    <property type="component" value="Unassembled WGS sequence"/>
</dbReference>
<keyword evidence="2" id="KW-1185">Reference proteome</keyword>